<protein>
    <recommendedName>
        <fullName evidence="2">DUF5723 domain-containing protein</fullName>
    </recommendedName>
</protein>
<gene>
    <name evidence="1" type="ORF">METZ01_LOCUS47460</name>
</gene>
<dbReference type="AlphaFoldDB" id="A0A381RRU9"/>
<sequence>MHNWARLCLVVTTTLIVSYPTSVQSQTAADAIRIINNETGFGARAMAMGGAYTAVANDFSAIYWNPAGLASIPGGSIFVEGGRDILTNNVHYMNGTTPKTDENNFLGAVGLVAAVPTVRGSFVMAVGINRIASYDNNLNFSGFSNVDNGLGFTFIENEQEVVYPFSANVLREEEVRSTGGIDQISFGMGVALSPRTTAGLSFSSLGNTEEYRFLFTQEDSENNYQTFPADFDHYKVTQNLSLEGTAIQFKGGIMTALSRSIKVGLSLAIPSTFKITEQHYIKETLTFDDGTKSDTTTAGFWEYKVKTPMILDGGLSLSNQSFTIASSIRFRDWSSTSFDLKEIPSDSDLYKDLDTENQILSSDYEPTVELHIGGEYVLRIGGLAVSFRGGYSQYPSPFFSQSNPDRDFLTGGVAISPTQRFIINCTFLNSSWDRESSDSYTPSGTIEELISTTIIINATFRI</sequence>
<evidence type="ECO:0008006" key="2">
    <source>
        <dbReference type="Google" id="ProtNLM"/>
    </source>
</evidence>
<reference evidence="1" key="1">
    <citation type="submission" date="2018-05" db="EMBL/GenBank/DDBJ databases">
        <authorList>
            <person name="Lanie J.A."/>
            <person name="Ng W.-L."/>
            <person name="Kazmierczak K.M."/>
            <person name="Andrzejewski T.M."/>
            <person name="Davidsen T.M."/>
            <person name="Wayne K.J."/>
            <person name="Tettelin H."/>
            <person name="Glass J.I."/>
            <person name="Rusch D."/>
            <person name="Podicherti R."/>
            <person name="Tsui H.-C.T."/>
            <person name="Winkler M.E."/>
        </authorList>
    </citation>
    <scope>NUCLEOTIDE SEQUENCE</scope>
</reference>
<dbReference type="SUPFAM" id="SSF56935">
    <property type="entry name" value="Porins"/>
    <property type="match status" value="1"/>
</dbReference>
<proteinExistence type="predicted"/>
<name>A0A381RRU9_9ZZZZ</name>
<dbReference type="Gene3D" id="2.40.160.60">
    <property type="entry name" value="Outer membrane protein transport protein (OMPP1/FadL/TodX)"/>
    <property type="match status" value="1"/>
</dbReference>
<organism evidence="1">
    <name type="scientific">marine metagenome</name>
    <dbReference type="NCBI Taxonomy" id="408172"/>
    <lineage>
        <taxon>unclassified sequences</taxon>
        <taxon>metagenomes</taxon>
        <taxon>ecological metagenomes</taxon>
    </lineage>
</organism>
<dbReference type="EMBL" id="UINC01002250">
    <property type="protein sequence ID" value="SUZ94606.1"/>
    <property type="molecule type" value="Genomic_DNA"/>
</dbReference>
<accession>A0A381RRU9</accession>
<evidence type="ECO:0000313" key="1">
    <source>
        <dbReference type="EMBL" id="SUZ94606.1"/>
    </source>
</evidence>